<dbReference type="EMBL" id="SEYY01001515">
    <property type="protein sequence ID" value="KAB7505256.1"/>
    <property type="molecule type" value="Genomic_DNA"/>
</dbReference>
<name>A0A5N5TF05_9CRUS</name>
<evidence type="ECO:0000313" key="2">
    <source>
        <dbReference type="Proteomes" id="UP000326759"/>
    </source>
</evidence>
<dbReference type="Proteomes" id="UP000326759">
    <property type="component" value="Unassembled WGS sequence"/>
</dbReference>
<feature type="non-terminal residue" evidence="1">
    <location>
        <position position="75"/>
    </location>
</feature>
<protein>
    <submittedName>
        <fullName evidence="1">Uncharacterized protein</fullName>
    </submittedName>
</protein>
<keyword evidence="2" id="KW-1185">Reference proteome</keyword>
<accession>A0A5N5TF05</accession>
<sequence length="75" mass="9127">MMCYKQKYTRQESIKNCLSIIIFIWKVDFDSIMDIKCETEIKEEISDNVQDMLCHLEQVSRSEETQRKENIYQQQ</sequence>
<evidence type="ECO:0000313" key="1">
    <source>
        <dbReference type="EMBL" id="KAB7505256.1"/>
    </source>
</evidence>
<organism evidence="1 2">
    <name type="scientific">Armadillidium nasatum</name>
    <dbReference type="NCBI Taxonomy" id="96803"/>
    <lineage>
        <taxon>Eukaryota</taxon>
        <taxon>Metazoa</taxon>
        <taxon>Ecdysozoa</taxon>
        <taxon>Arthropoda</taxon>
        <taxon>Crustacea</taxon>
        <taxon>Multicrustacea</taxon>
        <taxon>Malacostraca</taxon>
        <taxon>Eumalacostraca</taxon>
        <taxon>Peracarida</taxon>
        <taxon>Isopoda</taxon>
        <taxon>Oniscidea</taxon>
        <taxon>Crinocheta</taxon>
        <taxon>Armadillidiidae</taxon>
        <taxon>Armadillidium</taxon>
    </lineage>
</organism>
<gene>
    <name evidence="1" type="ORF">Anas_09213</name>
</gene>
<comment type="caution">
    <text evidence="1">The sequence shown here is derived from an EMBL/GenBank/DDBJ whole genome shotgun (WGS) entry which is preliminary data.</text>
</comment>
<reference evidence="1 2" key="1">
    <citation type="journal article" date="2019" name="PLoS Biol.">
        <title>Sex chromosomes control vertical transmission of feminizing Wolbachia symbionts in an isopod.</title>
        <authorList>
            <person name="Becking T."/>
            <person name="Chebbi M.A."/>
            <person name="Giraud I."/>
            <person name="Moumen B."/>
            <person name="Laverre T."/>
            <person name="Caubet Y."/>
            <person name="Peccoud J."/>
            <person name="Gilbert C."/>
            <person name="Cordaux R."/>
        </authorList>
    </citation>
    <scope>NUCLEOTIDE SEQUENCE [LARGE SCALE GENOMIC DNA]</scope>
    <source>
        <strain evidence="1">ANa2</strain>
        <tissue evidence="1">Whole body excluding digestive tract and cuticle</tissue>
    </source>
</reference>
<proteinExistence type="predicted"/>
<dbReference type="AlphaFoldDB" id="A0A5N5TF05"/>